<dbReference type="PANTHER" id="PTHR21320">
    <property type="entry name" value="CYTOCHROME C OXIDASE ASSEMBLY PROTEIN COX11-RELATED"/>
    <property type="match status" value="1"/>
</dbReference>
<proteinExistence type="inferred from homology"/>
<feature type="topological domain" description="Cytoplasmic" evidence="10">
    <location>
        <begin position="1"/>
        <end position="21"/>
    </location>
</feature>
<keyword evidence="10" id="KW-1003">Cell membrane</keyword>
<evidence type="ECO:0000256" key="10">
    <source>
        <dbReference type="HAMAP-Rule" id="MF_00155"/>
    </source>
</evidence>
<evidence type="ECO:0000256" key="11">
    <source>
        <dbReference type="SAM" id="Phobius"/>
    </source>
</evidence>
<dbReference type="EMBL" id="JAAAMG010000017">
    <property type="protein sequence ID" value="NDW06451.1"/>
    <property type="molecule type" value="Genomic_DNA"/>
</dbReference>
<comment type="subcellular location">
    <subcellularLocation>
        <location evidence="2 10">Cell inner membrane</location>
        <topology evidence="2 10">Single-pass type II membrane protein</topology>
        <orientation evidence="2 10">Periplasmic side</orientation>
    </subcellularLocation>
</comment>
<dbReference type="NCBIfam" id="NF003465">
    <property type="entry name" value="PRK05089.1"/>
    <property type="match status" value="1"/>
</dbReference>
<keyword evidence="8 10" id="KW-0186">Copper</keyword>
<evidence type="ECO:0000313" key="13">
    <source>
        <dbReference type="Proteomes" id="UP000469011"/>
    </source>
</evidence>
<keyword evidence="10" id="KW-0997">Cell inner membrane</keyword>
<keyword evidence="6 10" id="KW-0735">Signal-anchor</keyword>
<evidence type="ECO:0000256" key="5">
    <source>
        <dbReference type="ARBA" id="ARBA00022692"/>
    </source>
</evidence>
<evidence type="ECO:0000256" key="4">
    <source>
        <dbReference type="ARBA" id="ARBA00015384"/>
    </source>
</evidence>
<evidence type="ECO:0000313" key="12">
    <source>
        <dbReference type="EMBL" id="NDW06451.1"/>
    </source>
</evidence>
<keyword evidence="7 10" id="KW-1133">Transmembrane helix</keyword>
<dbReference type="Pfam" id="PF04442">
    <property type="entry name" value="CtaG_Cox11"/>
    <property type="match status" value="1"/>
</dbReference>
<dbReference type="Proteomes" id="UP000469011">
    <property type="component" value="Unassembled WGS sequence"/>
</dbReference>
<reference evidence="12 13" key="1">
    <citation type="submission" date="2020-01" db="EMBL/GenBank/DDBJ databases">
        <title>Jiella pacifica sp. nov.</title>
        <authorList>
            <person name="Xue Z."/>
            <person name="Zhu S."/>
            <person name="Chen J."/>
            <person name="Yang J."/>
        </authorList>
    </citation>
    <scope>NUCLEOTIDE SEQUENCE [LARGE SCALE GENOMIC DNA]</scope>
    <source>
        <strain evidence="12 13">40Bstr34</strain>
    </source>
</reference>
<evidence type="ECO:0000256" key="8">
    <source>
        <dbReference type="ARBA" id="ARBA00023008"/>
    </source>
</evidence>
<dbReference type="PIRSF" id="PIRSF005413">
    <property type="entry name" value="COX11"/>
    <property type="match status" value="1"/>
</dbReference>
<protein>
    <recommendedName>
        <fullName evidence="4 10">Cytochrome c oxidase assembly protein CtaG</fullName>
    </recommendedName>
</protein>
<dbReference type="GO" id="GO:0005886">
    <property type="term" value="C:plasma membrane"/>
    <property type="evidence" value="ECO:0007669"/>
    <property type="project" value="UniProtKB-SubCell"/>
</dbReference>
<keyword evidence="5 10" id="KW-0812">Transmembrane</keyword>
<dbReference type="PANTHER" id="PTHR21320:SF3">
    <property type="entry name" value="CYTOCHROME C OXIDASE ASSEMBLY PROTEIN COX11, MITOCHONDRIAL-RELATED"/>
    <property type="match status" value="1"/>
</dbReference>
<accession>A0A6N9T586</accession>
<gene>
    <name evidence="10" type="primary">ctaG</name>
    <name evidence="12" type="ORF">GTK09_18685</name>
</gene>
<feature type="topological domain" description="Periplasmic" evidence="10">
    <location>
        <begin position="45"/>
        <end position="212"/>
    </location>
</feature>
<keyword evidence="13" id="KW-1185">Reference proteome</keyword>
<comment type="caution">
    <text evidence="12">The sequence shown here is derived from an EMBL/GenBank/DDBJ whole genome shotgun (WGS) entry which is preliminary data.</text>
</comment>
<dbReference type="GO" id="GO:0005507">
    <property type="term" value="F:copper ion binding"/>
    <property type="evidence" value="ECO:0007669"/>
    <property type="project" value="InterPro"/>
</dbReference>
<evidence type="ECO:0000256" key="2">
    <source>
        <dbReference type="ARBA" id="ARBA00004382"/>
    </source>
</evidence>
<sequence length="212" mass="22820">MTEDSTSAPQPTGSRQRDAGRRGIIIAVACAAFAAGMVGAAFASVPLYQLFCQVTGYGGTTQRAEAAPTTVSDKQVTVRFDGNVAEGLPWTFRPNQREVRVHLGEKTQVSYHVENKSDRPITGQALFNVTPDAAGLYFNKIACFCFSNQTLQPGEKVEMPIVFYVDPDMADSEELKNLLAITLSYTFFPVDDPAPVATAPSSEDETAKGVEG</sequence>
<dbReference type="InterPro" id="IPR007533">
    <property type="entry name" value="Cyt_c_oxidase_assmbl_CtaG"/>
</dbReference>
<evidence type="ECO:0000256" key="7">
    <source>
        <dbReference type="ARBA" id="ARBA00022989"/>
    </source>
</evidence>
<dbReference type="Gene3D" id="2.60.370.10">
    <property type="entry name" value="Ctag/Cox11"/>
    <property type="match status" value="1"/>
</dbReference>
<feature type="transmembrane region" description="Helical" evidence="11">
    <location>
        <begin position="24"/>
        <end position="48"/>
    </location>
</feature>
<dbReference type="HAMAP" id="MF_00155">
    <property type="entry name" value="CtaG"/>
    <property type="match status" value="1"/>
</dbReference>
<dbReference type="RefSeq" id="WP_163464951.1">
    <property type="nucleotide sequence ID" value="NZ_JAAAMG010000017.1"/>
</dbReference>
<dbReference type="AlphaFoldDB" id="A0A6N9T586"/>
<evidence type="ECO:0000256" key="6">
    <source>
        <dbReference type="ARBA" id="ARBA00022968"/>
    </source>
</evidence>
<organism evidence="12 13">
    <name type="scientific">Jiella pacifica</name>
    <dbReference type="NCBI Taxonomy" id="2696469"/>
    <lineage>
        <taxon>Bacteria</taxon>
        <taxon>Pseudomonadati</taxon>
        <taxon>Pseudomonadota</taxon>
        <taxon>Alphaproteobacteria</taxon>
        <taxon>Hyphomicrobiales</taxon>
        <taxon>Aurantimonadaceae</taxon>
        <taxon>Jiella</taxon>
    </lineage>
</organism>
<name>A0A6N9T586_9HYPH</name>
<comment type="function">
    <text evidence="1 10">Exerts its effect at some terminal stage of cytochrome c oxidase synthesis, probably by being involved in the insertion of the copper B into subunit I.</text>
</comment>
<evidence type="ECO:0000256" key="9">
    <source>
        <dbReference type="ARBA" id="ARBA00023136"/>
    </source>
</evidence>
<dbReference type="GO" id="GO:0008535">
    <property type="term" value="P:respiratory chain complex IV assembly"/>
    <property type="evidence" value="ECO:0007669"/>
    <property type="project" value="UniProtKB-UniRule"/>
</dbReference>
<dbReference type="InterPro" id="IPR023471">
    <property type="entry name" value="CtaG/Cox11_dom_sf"/>
</dbReference>
<dbReference type="FunFam" id="2.60.370.10:FF:000001">
    <property type="entry name" value="COX11 cytochrome c oxidase assembly homolog"/>
    <property type="match status" value="1"/>
</dbReference>
<dbReference type="SUPFAM" id="SSF110111">
    <property type="entry name" value="Ctag/Cox11"/>
    <property type="match status" value="1"/>
</dbReference>
<evidence type="ECO:0000256" key="3">
    <source>
        <dbReference type="ARBA" id="ARBA00009620"/>
    </source>
</evidence>
<keyword evidence="9 10" id="KW-0472">Membrane</keyword>
<evidence type="ECO:0000256" key="1">
    <source>
        <dbReference type="ARBA" id="ARBA00004007"/>
    </source>
</evidence>
<comment type="similarity">
    <text evidence="3 10">Belongs to the COX11/CtaG family.</text>
</comment>